<organism evidence="2 3">
    <name type="scientific">Dyadobacter beijingensis</name>
    <dbReference type="NCBI Taxonomy" id="365489"/>
    <lineage>
        <taxon>Bacteria</taxon>
        <taxon>Pseudomonadati</taxon>
        <taxon>Bacteroidota</taxon>
        <taxon>Cytophagia</taxon>
        <taxon>Cytophagales</taxon>
        <taxon>Spirosomataceae</taxon>
        <taxon>Dyadobacter</taxon>
    </lineage>
</organism>
<dbReference type="RefSeq" id="WP_084599994.1">
    <property type="nucleotide sequence ID" value="NZ_BMLI01000001.1"/>
</dbReference>
<comment type="caution">
    <text evidence="2">The sequence shown here is derived from an EMBL/GenBank/DDBJ whole genome shotgun (WGS) entry which is preliminary data.</text>
</comment>
<evidence type="ECO:0000313" key="2">
    <source>
        <dbReference type="EMBL" id="GGM86677.1"/>
    </source>
</evidence>
<name>A0ABQ2HS26_9BACT</name>
<protein>
    <recommendedName>
        <fullName evidence="1">Reverse transcriptase domain-containing protein</fullName>
    </recommendedName>
</protein>
<keyword evidence="3" id="KW-1185">Reference proteome</keyword>
<evidence type="ECO:0000259" key="1">
    <source>
        <dbReference type="PROSITE" id="PS50878"/>
    </source>
</evidence>
<feature type="domain" description="Reverse transcriptase" evidence="1">
    <location>
        <begin position="1"/>
        <end position="368"/>
    </location>
</feature>
<dbReference type="SUPFAM" id="SSF56672">
    <property type="entry name" value="DNA/RNA polymerases"/>
    <property type="match status" value="1"/>
</dbReference>
<dbReference type="InterPro" id="IPR000477">
    <property type="entry name" value="RT_dom"/>
</dbReference>
<gene>
    <name evidence="2" type="ORF">GCM10010967_18780</name>
</gene>
<accession>A0ABQ2HS26</accession>
<dbReference type="Pfam" id="PF00078">
    <property type="entry name" value="RVT_1"/>
    <property type="match status" value="1"/>
</dbReference>
<sequence>MKDWLRLRPYIHISPRLGCKSKNRTKHYVTTYVNDSKNVATHRFSPLLHYKIVNHRYKRDGSKRLESGKIGRAYKVKIRPIYYANHLDAQIFAFYADKINKQLQEIYESDINLSNSVIGYRAIQSNARRNKCTIDFAREVFEFISNHKKHNVSVVCLDIASFFDNLDHSVLKSAWSRLLNQILLPKEDYQVFKAITRPYYIDLEELIPLLPNFDKRSLNLVSKSKRASLFDSFQQFRSIVYSNKLLRKYGSKDNKKGIPQGTPISAVLSNLYFLQSDIEILKILSPFEGLYRRYSDDILLICPTDQVENVIKTVKDIIERQLNLKIQDNKTIIANLTRSSSTDSWTINATNSQGQTVSKSIGYLGFEFDRNRIRIRNSSISKYYRGLKRAIRRRAFYAKVQLEKNKLANIKEDDWIFRAGIFRRKTHLGAKRKKIDGRVFWGNYISYVKNAGHMMGDAHTKSINRQVRNHWKIVANEIERHEKRYGLPKAPKSKGN</sequence>
<proteinExistence type="predicted"/>
<dbReference type="EMBL" id="BMLI01000001">
    <property type="protein sequence ID" value="GGM86677.1"/>
    <property type="molecule type" value="Genomic_DNA"/>
</dbReference>
<dbReference type="InterPro" id="IPR043502">
    <property type="entry name" value="DNA/RNA_pol_sf"/>
</dbReference>
<evidence type="ECO:0000313" key="3">
    <source>
        <dbReference type="Proteomes" id="UP000632339"/>
    </source>
</evidence>
<dbReference type="PROSITE" id="PS50878">
    <property type="entry name" value="RT_POL"/>
    <property type="match status" value="1"/>
</dbReference>
<reference evidence="3" key="1">
    <citation type="journal article" date="2019" name="Int. J. Syst. Evol. Microbiol.">
        <title>The Global Catalogue of Microorganisms (GCM) 10K type strain sequencing project: providing services to taxonomists for standard genome sequencing and annotation.</title>
        <authorList>
            <consortium name="The Broad Institute Genomics Platform"/>
            <consortium name="The Broad Institute Genome Sequencing Center for Infectious Disease"/>
            <person name="Wu L."/>
            <person name="Ma J."/>
        </authorList>
    </citation>
    <scope>NUCLEOTIDE SEQUENCE [LARGE SCALE GENOMIC DNA]</scope>
    <source>
        <strain evidence="3">CGMCC 1.6375</strain>
    </source>
</reference>
<dbReference type="Proteomes" id="UP000632339">
    <property type="component" value="Unassembled WGS sequence"/>
</dbReference>